<name>A0A368H5H8_ANCCA</name>
<comment type="caution">
    <text evidence="2">The sequence shown here is derived from an EMBL/GenBank/DDBJ whole genome shotgun (WGS) entry which is preliminary data.</text>
</comment>
<keyword evidence="3" id="KW-1185">Reference proteome</keyword>
<feature type="compositionally biased region" description="Basic residues" evidence="1">
    <location>
        <begin position="141"/>
        <end position="150"/>
    </location>
</feature>
<feature type="region of interest" description="Disordered" evidence="1">
    <location>
        <begin position="229"/>
        <end position="248"/>
    </location>
</feature>
<dbReference type="EMBL" id="JOJR01000010">
    <property type="protein sequence ID" value="RCN51846.1"/>
    <property type="molecule type" value="Genomic_DNA"/>
</dbReference>
<proteinExistence type="predicted"/>
<evidence type="ECO:0000256" key="1">
    <source>
        <dbReference type="SAM" id="MobiDB-lite"/>
    </source>
</evidence>
<feature type="compositionally biased region" description="Basic and acidic residues" evidence="1">
    <location>
        <begin position="8"/>
        <end position="28"/>
    </location>
</feature>
<organism evidence="2 3">
    <name type="scientific">Ancylostoma caninum</name>
    <name type="common">Dog hookworm</name>
    <dbReference type="NCBI Taxonomy" id="29170"/>
    <lineage>
        <taxon>Eukaryota</taxon>
        <taxon>Metazoa</taxon>
        <taxon>Ecdysozoa</taxon>
        <taxon>Nematoda</taxon>
        <taxon>Chromadorea</taxon>
        <taxon>Rhabditida</taxon>
        <taxon>Rhabditina</taxon>
        <taxon>Rhabditomorpha</taxon>
        <taxon>Strongyloidea</taxon>
        <taxon>Ancylostomatidae</taxon>
        <taxon>Ancylostomatinae</taxon>
        <taxon>Ancylostoma</taxon>
    </lineage>
</organism>
<feature type="region of interest" description="Disordered" evidence="1">
    <location>
        <begin position="83"/>
        <end position="207"/>
    </location>
</feature>
<dbReference type="Proteomes" id="UP000252519">
    <property type="component" value="Unassembled WGS sequence"/>
</dbReference>
<evidence type="ECO:0000313" key="3">
    <source>
        <dbReference type="Proteomes" id="UP000252519"/>
    </source>
</evidence>
<protein>
    <submittedName>
        <fullName evidence="2">Uncharacterized protein</fullName>
    </submittedName>
</protein>
<feature type="compositionally biased region" description="Basic residues" evidence="1">
    <location>
        <begin position="179"/>
        <end position="207"/>
    </location>
</feature>
<gene>
    <name evidence="2" type="ORF">ANCCAN_01934</name>
</gene>
<dbReference type="OrthoDB" id="10651833at2759"/>
<reference evidence="2 3" key="1">
    <citation type="submission" date="2014-10" db="EMBL/GenBank/DDBJ databases">
        <title>Draft genome of the hookworm Ancylostoma caninum.</title>
        <authorList>
            <person name="Mitreva M."/>
        </authorList>
    </citation>
    <scope>NUCLEOTIDE SEQUENCE [LARGE SCALE GENOMIC DNA]</scope>
    <source>
        <strain evidence="2 3">Baltimore</strain>
    </source>
</reference>
<accession>A0A368H5H8</accession>
<sequence length="248" mass="28015">MQLQKPFLDGDHSLDKDMHSEGMNKDETNQGVAMVKVTQERLPDVGRPLDKEVYYEGVSDTKMKQIQKLALDGNRFLGKDVHSEGVNDVKVTKPKQQRQPLAGGQLLNKNVHPGGVSGAKMKRAKESKEKKPPKNIASRQKTQRKIKKAKTPAVQRPTKTVRRSRGQTLPKLPTEPKTKQKGTHTHRKGHPKRQKGQKVTKRAIKAKAPKGAEFLELVTPLEQHKLDKDYENLERPKSPGYYNLDAFL</sequence>
<evidence type="ECO:0000313" key="2">
    <source>
        <dbReference type="EMBL" id="RCN51846.1"/>
    </source>
</evidence>
<dbReference type="AlphaFoldDB" id="A0A368H5H8"/>
<feature type="region of interest" description="Disordered" evidence="1">
    <location>
        <begin position="1"/>
        <end position="30"/>
    </location>
</feature>